<dbReference type="Proteomes" id="UP000030655">
    <property type="component" value="Unassembled WGS sequence"/>
</dbReference>
<name>A0A059F1C8_9MICR</name>
<sequence>MSCLSNFFSSIFRSCRREKEEETDTSPVNYLSEISKLEEETKEREKNRKKKKNSEEKKKKIKKTVEVNSEEIEAKNKKKSKKSSKKKEEPKEEKIKKTVVSKTKNKTIPSIEDSFFGSAEDHNYTPFQNKKLYLDQEIHLKEKNKYNSGFTDYSYIIDKYIVNPYDKIDHNHLQSKEISVMLKNKMEEYIKNNKK</sequence>
<feature type="compositionally biased region" description="Basic and acidic residues" evidence="1">
    <location>
        <begin position="35"/>
        <end position="46"/>
    </location>
</feature>
<feature type="region of interest" description="Disordered" evidence="1">
    <location>
        <begin position="16"/>
        <end position="102"/>
    </location>
</feature>
<reference evidence="3" key="1">
    <citation type="submission" date="2013-02" db="EMBL/GenBank/DDBJ databases">
        <authorList>
            <consortium name="The Broad Institute Genome Sequencing Platform"/>
            <person name="Cuomo C."/>
            <person name="Becnel J."/>
            <person name="Sanscrainte N."/>
            <person name="Walker B."/>
            <person name="Young S.K."/>
            <person name="Zeng Q."/>
            <person name="Gargeya S."/>
            <person name="Fitzgerald M."/>
            <person name="Haas B."/>
            <person name="Abouelleil A."/>
            <person name="Alvarado L."/>
            <person name="Arachchi H.M."/>
            <person name="Berlin A.M."/>
            <person name="Chapman S.B."/>
            <person name="Dewar J."/>
            <person name="Goldberg J."/>
            <person name="Griggs A."/>
            <person name="Gujja S."/>
            <person name="Hansen M."/>
            <person name="Howarth C."/>
            <person name="Imamovic A."/>
            <person name="Larimer J."/>
            <person name="McCowan C."/>
            <person name="Murphy C."/>
            <person name="Neiman D."/>
            <person name="Pearson M."/>
            <person name="Priest M."/>
            <person name="Roberts A."/>
            <person name="Saif S."/>
            <person name="Shea T."/>
            <person name="Sisk P."/>
            <person name="Sykes S."/>
            <person name="Wortman J."/>
            <person name="Nusbaum C."/>
            <person name="Birren B."/>
        </authorList>
    </citation>
    <scope>NUCLEOTIDE SEQUENCE [LARGE SCALE GENOMIC DNA]</scope>
    <source>
        <strain evidence="3">PRA339</strain>
    </source>
</reference>
<evidence type="ECO:0000313" key="3">
    <source>
        <dbReference type="Proteomes" id="UP000030655"/>
    </source>
</evidence>
<accession>A0A059F1C8</accession>
<dbReference type="HOGENOM" id="CLU_1418245_0_0_1"/>
<organism evidence="2 3">
    <name type="scientific">Anncaliia algerae PRA339</name>
    <dbReference type="NCBI Taxonomy" id="1288291"/>
    <lineage>
        <taxon>Eukaryota</taxon>
        <taxon>Fungi</taxon>
        <taxon>Fungi incertae sedis</taxon>
        <taxon>Microsporidia</taxon>
        <taxon>Tubulinosematoidea</taxon>
        <taxon>Tubulinosematidae</taxon>
        <taxon>Anncaliia</taxon>
    </lineage>
</organism>
<feature type="compositionally biased region" description="Basic residues" evidence="1">
    <location>
        <begin position="76"/>
        <end position="85"/>
    </location>
</feature>
<gene>
    <name evidence="2" type="ORF">H312_01691</name>
</gene>
<dbReference type="OrthoDB" id="2198441at2759"/>
<evidence type="ECO:0000313" key="2">
    <source>
        <dbReference type="EMBL" id="KCZ80917.1"/>
    </source>
</evidence>
<evidence type="ECO:0000256" key="1">
    <source>
        <dbReference type="SAM" id="MobiDB-lite"/>
    </source>
</evidence>
<dbReference type="EMBL" id="KK365158">
    <property type="protein sequence ID" value="KCZ80917.1"/>
    <property type="molecule type" value="Genomic_DNA"/>
</dbReference>
<dbReference type="VEuPathDB" id="MicrosporidiaDB:H312_01691"/>
<proteinExistence type="predicted"/>
<feature type="compositionally biased region" description="Basic and acidic residues" evidence="1">
    <location>
        <begin position="86"/>
        <end position="96"/>
    </location>
</feature>
<reference evidence="2 3" key="2">
    <citation type="submission" date="2014-03" db="EMBL/GenBank/DDBJ databases">
        <title>The Genome Sequence of Anncaliia algerae insect isolate PRA339.</title>
        <authorList>
            <consortium name="The Broad Institute Genome Sequencing Platform"/>
            <consortium name="The Broad Institute Genome Sequencing Center for Infectious Disease"/>
            <person name="Cuomo C."/>
            <person name="Becnel J."/>
            <person name="Sanscrainte N."/>
            <person name="Walker B."/>
            <person name="Young S.K."/>
            <person name="Zeng Q."/>
            <person name="Gargeya S."/>
            <person name="Fitzgerald M."/>
            <person name="Haas B."/>
            <person name="Abouelleil A."/>
            <person name="Alvarado L."/>
            <person name="Arachchi H.M."/>
            <person name="Berlin A.M."/>
            <person name="Chapman S.B."/>
            <person name="Dewar J."/>
            <person name="Goldberg J."/>
            <person name="Griggs A."/>
            <person name="Gujja S."/>
            <person name="Hansen M."/>
            <person name="Howarth C."/>
            <person name="Imamovic A."/>
            <person name="Larimer J."/>
            <person name="McCowan C."/>
            <person name="Murphy C."/>
            <person name="Neiman D."/>
            <person name="Pearson M."/>
            <person name="Priest M."/>
            <person name="Roberts A."/>
            <person name="Saif S."/>
            <person name="Shea T."/>
            <person name="Sisk P."/>
            <person name="Sykes S."/>
            <person name="Wortman J."/>
            <person name="Nusbaum C."/>
            <person name="Birren B."/>
        </authorList>
    </citation>
    <scope>NUCLEOTIDE SEQUENCE [LARGE SCALE GENOMIC DNA]</scope>
    <source>
        <strain evidence="2 3">PRA339</strain>
    </source>
</reference>
<keyword evidence="3" id="KW-1185">Reference proteome</keyword>
<dbReference type="AlphaFoldDB" id="A0A059F1C8"/>
<protein>
    <submittedName>
        <fullName evidence="2">Uncharacterized protein</fullName>
    </submittedName>
</protein>